<gene>
    <name evidence="2" type="ORF">GCM10023184_05410</name>
</gene>
<sequence length="177" mass="20450">MSDLVKNIFRLALFISVQVFVLNEIPHLHRYVVPYLYFLFLLWLPFSLNRLGLLLTGFATGLVLDYFTMSPGLHTAACVLIAYVRPFIIFLLIPKEAAEFTYHEPSPRGMGWGPYLVYAVILTLLHHTYLRLLVWLQFGSFLDFLIKTATSTAISMLLILTTELLFPRRMKYRTNTA</sequence>
<keyword evidence="1" id="KW-0472">Membrane</keyword>
<proteinExistence type="predicted"/>
<feature type="transmembrane region" description="Helical" evidence="1">
    <location>
        <begin position="73"/>
        <end position="94"/>
    </location>
</feature>
<keyword evidence="1" id="KW-1133">Transmembrane helix</keyword>
<protein>
    <recommendedName>
        <fullName evidence="4">Rod shape-determining protein MreD</fullName>
    </recommendedName>
</protein>
<accession>A0ABP8G9T2</accession>
<keyword evidence="3" id="KW-1185">Reference proteome</keyword>
<evidence type="ECO:0000256" key="1">
    <source>
        <dbReference type="SAM" id="Phobius"/>
    </source>
</evidence>
<dbReference type="Proteomes" id="UP001501725">
    <property type="component" value="Unassembled WGS sequence"/>
</dbReference>
<feature type="transmembrane region" description="Helical" evidence="1">
    <location>
        <begin position="115"/>
        <end position="138"/>
    </location>
</feature>
<name>A0ABP8G9T2_9BACT</name>
<comment type="caution">
    <text evidence="2">The sequence shown here is derived from an EMBL/GenBank/DDBJ whole genome shotgun (WGS) entry which is preliminary data.</text>
</comment>
<organism evidence="2 3">
    <name type="scientific">Flaviaesturariibacter amylovorans</name>
    <dbReference type="NCBI Taxonomy" id="1084520"/>
    <lineage>
        <taxon>Bacteria</taxon>
        <taxon>Pseudomonadati</taxon>
        <taxon>Bacteroidota</taxon>
        <taxon>Chitinophagia</taxon>
        <taxon>Chitinophagales</taxon>
        <taxon>Chitinophagaceae</taxon>
        <taxon>Flaviaestuariibacter</taxon>
    </lineage>
</organism>
<evidence type="ECO:0000313" key="2">
    <source>
        <dbReference type="EMBL" id="GAA4320291.1"/>
    </source>
</evidence>
<feature type="transmembrane region" description="Helical" evidence="1">
    <location>
        <begin position="144"/>
        <end position="166"/>
    </location>
</feature>
<dbReference type="RefSeq" id="WP_345253158.1">
    <property type="nucleotide sequence ID" value="NZ_BAABGY010000002.1"/>
</dbReference>
<dbReference type="EMBL" id="BAABGY010000002">
    <property type="protein sequence ID" value="GAA4320291.1"/>
    <property type="molecule type" value="Genomic_DNA"/>
</dbReference>
<keyword evidence="1" id="KW-0812">Transmembrane</keyword>
<reference evidence="3" key="1">
    <citation type="journal article" date="2019" name="Int. J. Syst. Evol. Microbiol.">
        <title>The Global Catalogue of Microorganisms (GCM) 10K type strain sequencing project: providing services to taxonomists for standard genome sequencing and annotation.</title>
        <authorList>
            <consortium name="The Broad Institute Genomics Platform"/>
            <consortium name="The Broad Institute Genome Sequencing Center for Infectious Disease"/>
            <person name="Wu L."/>
            <person name="Ma J."/>
        </authorList>
    </citation>
    <scope>NUCLEOTIDE SEQUENCE [LARGE SCALE GENOMIC DNA]</scope>
    <source>
        <strain evidence="3">JCM 17919</strain>
    </source>
</reference>
<evidence type="ECO:0000313" key="3">
    <source>
        <dbReference type="Proteomes" id="UP001501725"/>
    </source>
</evidence>
<evidence type="ECO:0008006" key="4">
    <source>
        <dbReference type="Google" id="ProtNLM"/>
    </source>
</evidence>